<evidence type="ECO:0000256" key="4">
    <source>
        <dbReference type="ARBA" id="ARBA00022968"/>
    </source>
</evidence>
<dbReference type="AlphaFoldDB" id="A0A059B267"/>
<gene>
    <name evidence="9" type="ORF">EUGRSUZ_H02673</name>
</gene>
<comment type="subcellular location">
    <subcellularLocation>
        <location evidence="1">Golgi apparatus membrane</location>
        <topology evidence="1">Single-pass type II membrane protein</topology>
    </subcellularLocation>
</comment>
<reference evidence="9" key="1">
    <citation type="submission" date="2013-07" db="EMBL/GenBank/DDBJ databases">
        <title>The genome of Eucalyptus grandis.</title>
        <authorList>
            <person name="Schmutz J."/>
            <person name="Hayes R."/>
            <person name="Myburg A."/>
            <person name="Tuskan G."/>
            <person name="Grattapaglia D."/>
            <person name="Rokhsar D.S."/>
        </authorList>
    </citation>
    <scope>NUCLEOTIDE SEQUENCE</scope>
    <source>
        <tissue evidence="9">Leaf extractions</tissue>
    </source>
</reference>
<proteinExistence type="inferred from homology"/>
<dbReference type="Pfam" id="PF03016">
    <property type="entry name" value="Exostosin_GT47"/>
    <property type="match status" value="1"/>
</dbReference>
<keyword evidence="3" id="KW-0808">Transferase</keyword>
<dbReference type="PANTHER" id="PTHR11062:SF241">
    <property type="entry name" value="XYLOGLUCAN GALACTOSYLTRANSFERASE GT14-RELATED"/>
    <property type="match status" value="1"/>
</dbReference>
<dbReference type="InterPro" id="IPR004263">
    <property type="entry name" value="Exostosin"/>
</dbReference>
<dbReference type="KEGG" id="egr:104414273"/>
<evidence type="ECO:0000256" key="6">
    <source>
        <dbReference type="SAM" id="MobiDB-lite"/>
    </source>
</evidence>
<keyword evidence="3" id="KW-0328">Glycosyltransferase</keyword>
<dbReference type="PANTHER" id="PTHR11062">
    <property type="entry name" value="EXOSTOSIN HEPARAN SULFATE GLYCOSYLTRANSFERASE -RELATED"/>
    <property type="match status" value="1"/>
</dbReference>
<evidence type="ECO:0000259" key="8">
    <source>
        <dbReference type="Pfam" id="PF03016"/>
    </source>
</evidence>
<evidence type="ECO:0000256" key="7">
    <source>
        <dbReference type="SAM" id="Phobius"/>
    </source>
</evidence>
<organism evidence="9">
    <name type="scientific">Eucalyptus grandis</name>
    <name type="common">Flooded gum</name>
    <dbReference type="NCBI Taxonomy" id="71139"/>
    <lineage>
        <taxon>Eukaryota</taxon>
        <taxon>Viridiplantae</taxon>
        <taxon>Streptophyta</taxon>
        <taxon>Embryophyta</taxon>
        <taxon>Tracheophyta</taxon>
        <taxon>Spermatophyta</taxon>
        <taxon>Magnoliopsida</taxon>
        <taxon>eudicotyledons</taxon>
        <taxon>Gunneridae</taxon>
        <taxon>Pentapetalae</taxon>
        <taxon>rosids</taxon>
        <taxon>malvids</taxon>
        <taxon>Myrtales</taxon>
        <taxon>Myrtaceae</taxon>
        <taxon>Myrtoideae</taxon>
        <taxon>Eucalypteae</taxon>
        <taxon>Eucalyptus</taxon>
    </lineage>
</organism>
<feature type="transmembrane region" description="Helical" evidence="7">
    <location>
        <begin position="12"/>
        <end position="29"/>
    </location>
</feature>
<feature type="region of interest" description="Disordered" evidence="6">
    <location>
        <begin position="59"/>
        <end position="132"/>
    </location>
</feature>
<evidence type="ECO:0000313" key="9">
    <source>
        <dbReference type="EMBL" id="KCW59946.1"/>
    </source>
</evidence>
<accession>A0A059B267</accession>
<feature type="compositionally biased region" description="Polar residues" evidence="6">
    <location>
        <begin position="117"/>
        <end position="126"/>
    </location>
</feature>
<dbReference type="OrthoDB" id="1924787at2759"/>
<dbReference type="GO" id="GO:0000139">
    <property type="term" value="C:Golgi membrane"/>
    <property type="evidence" value="ECO:0007669"/>
    <property type="project" value="UniProtKB-SubCell"/>
</dbReference>
<protein>
    <recommendedName>
        <fullName evidence="8">Exostosin GT47 domain-containing protein</fullName>
    </recommendedName>
</protein>
<evidence type="ECO:0000256" key="5">
    <source>
        <dbReference type="ARBA" id="ARBA00023034"/>
    </source>
</evidence>
<sequence>MLGKKGQYGHQVWFVVLISSLLCFLLLFSSDRSFLSGGGGGNSGVTFFVDNYENSINTRKPKSLPSAGSPNKTIGSAPVDKGSLLKANSTARDREVPNDGLSPPDVTVGDKSDDDSVSPTNQSSEHASLDVGLDGDPCSGRFIYVHDLPSRFNDDLLRKCESLTRGTTVNMCPYIENLGMGPAVADSRGVLLNNSWFRTNQFQLEVIFHNKMKQYKCLTNDSSLASAIYVPYYAGLDISQYLWSSNISVRDATAFDLVGWLSRRPEWRRMSGRDHFLVAGRIAWDFRRQADDPSYWGSKLMFLPQSQNMTMLSVESSVWNNDFAIPYPTYFHPSKGAEVAQWQDRMRKLERKYLFAFAGAPRPELEFTIRGEIINQCLASNGKCKLLNCSSSTNNCDDPVNVMKVFRSSVFCLQPRGDSYTRRSTFDSILAGCIPVFFHSGTAYVQYVWHLPRDHTKYSVFIQLDEAKKFSIEPILQSIPENEVLAMREEVIRLIPSMVYADPRSKERNFDDAFDVAIKGVLERIGKVRKVIVSGGDPSIGFAEQNHQKFNFPRSDPEKRERKRLAREILYAAGSRIGQFL</sequence>
<keyword evidence="5" id="KW-0333">Golgi apparatus</keyword>
<dbReference type="GO" id="GO:0016757">
    <property type="term" value="F:glycosyltransferase activity"/>
    <property type="evidence" value="ECO:0007669"/>
    <property type="project" value="UniProtKB-KW"/>
</dbReference>
<keyword evidence="7" id="KW-0812">Transmembrane</keyword>
<dbReference type="OMA" id="MCPYFVN"/>
<evidence type="ECO:0000256" key="3">
    <source>
        <dbReference type="ARBA" id="ARBA00022676"/>
    </source>
</evidence>
<dbReference type="eggNOG" id="KOG1021">
    <property type="taxonomic scope" value="Eukaryota"/>
</dbReference>
<comment type="similarity">
    <text evidence="2">Belongs to the glycosyltransferase 47 family.</text>
</comment>
<dbReference type="EMBL" id="KK198760">
    <property type="protein sequence ID" value="KCW59946.1"/>
    <property type="molecule type" value="Genomic_DNA"/>
</dbReference>
<dbReference type="STRING" id="71139.A0A059B267"/>
<dbReference type="InterPro" id="IPR040911">
    <property type="entry name" value="Exostosin_GT47"/>
</dbReference>
<keyword evidence="7" id="KW-0472">Membrane</keyword>
<dbReference type="InParanoid" id="A0A059B267"/>
<dbReference type="Gramene" id="KCW59946">
    <property type="protein sequence ID" value="KCW59946"/>
    <property type="gene ID" value="EUGRSUZ_H02673"/>
</dbReference>
<evidence type="ECO:0000256" key="1">
    <source>
        <dbReference type="ARBA" id="ARBA00004323"/>
    </source>
</evidence>
<keyword evidence="7" id="KW-1133">Transmembrane helix</keyword>
<name>A0A059B267_EUCGR</name>
<evidence type="ECO:0000256" key="2">
    <source>
        <dbReference type="ARBA" id="ARBA00010271"/>
    </source>
</evidence>
<keyword evidence="4" id="KW-0735">Signal-anchor</keyword>
<feature type="domain" description="Exostosin GT47" evidence="8">
    <location>
        <begin position="138"/>
        <end position="476"/>
    </location>
</feature>